<dbReference type="Proteomes" id="UP001429564">
    <property type="component" value="Unassembled WGS sequence"/>
</dbReference>
<proteinExistence type="inferred from homology"/>
<keyword evidence="3" id="KW-1185">Reference proteome</keyword>
<dbReference type="PANTHER" id="PTHR20854">
    <property type="entry name" value="INOSITOL MONOPHOSPHATASE"/>
    <property type="match status" value="1"/>
</dbReference>
<gene>
    <name evidence="2" type="ORF">DL239_02355</name>
</gene>
<sequence length="284" mass="30169">MSAPQVDPKYSTHLRSIAQKVAHSVHEPLIKAFRSSMDLSYKADRRDIVTEHDKAAEVVIVDQLLTMVPDSQVVGEEGGAQGQGDLKWFVDPIDGTANFACGLPSWCVSIGAVLDDEIIAGAIWDPMGGNMFSADTSGAYLGDNLLKTQAMPDQADATLLASYPSARDLAADGKDVALDRFGRLMEDFSGVRRNGSAALGIAHVAVGWADGAIGVGINPWDVAAAIMILEKSGGIYHPINWDAEKRSRPAFEAPGYAAIGAGGNYPTLLTIADEIENNRSSAKR</sequence>
<evidence type="ECO:0000313" key="2">
    <source>
        <dbReference type="EMBL" id="NIZ59813.1"/>
    </source>
</evidence>
<dbReference type="Gene3D" id="3.30.540.10">
    <property type="entry name" value="Fructose-1,6-Bisphosphatase, subunit A, domain 1"/>
    <property type="match status" value="1"/>
</dbReference>
<reference evidence="2 3" key="1">
    <citation type="submission" date="2018-05" db="EMBL/GenBank/DDBJ databases">
        <authorList>
            <person name="Zhang Y.-J."/>
        </authorList>
    </citation>
    <scope>NUCLEOTIDE SEQUENCE [LARGE SCALE GENOMIC DNA]</scope>
    <source>
        <strain evidence="2 3">CY04</strain>
    </source>
</reference>
<dbReference type="SUPFAM" id="SSF56655">
    <property type="entry name" value="Carbohydrate phosphatase"/>
    <property type="match status" value="1"/>
</dbReference>
<organism evidence="2 3">
    <name type="scientific">Parasedimentitalea denitrificans</name>
    <dbReference type="NCBI Taxonomy" id="2211118"/>
    <lineage>
        <taxon>Bacteria</taxon>
        <taxon>Pseudomonadati</taxon>
        <taxon>Pseudomonadota</taxon>
        <taxon>Alphaproteobacteria</taxon>
        <taxon>Rhodobacterales</taxon>
        <taxon>Paracoccaceae</taxon>
        <taxon>Parasedimentitalea</taxon>
    </lineage>
</organism>
<dbReference type="Gene3D" id="3.40.190.80">
    <property type="match status" value="1"/>
</dbReference>
<accession>A0ABX0W2F1</accession>
<dbReference type="RefSeq" id="WP_167681835.1">
    <property type="nucleotide sequence ID" value="NZ_QHLQ01000001.1"/>
</dbReference>
<comment type="caution">
    <text evidence="2">The sequence shown here is derived from an EMBL/GenBank/DDBJ whole genome shotgun (WGS) entry which is preliminary data.</text>
</comment>
<comment type="similarity">
    <text evidence="1">Belongs to the inositol monophosphatase superfamily.</text>
</comment>
<dbReference type="InterPro" id="IPR000760">
    <property type="entry name" value="Inositol_monophosphatase-like"/>
</dbReference>
<dbReference type="PRINTS" id="PR00377">
    <property type="entry name" value="IMPHPHTASES"/>
</dbReference>
<evidence type="ECO:0000256" key="1">
    <source>
        <dbReference type="ARBA" id="ARBA00009759"/>
    </source>
</evidence>
<dbReference type="PANTHER" id="PTHR20854:SF4">
    <property type="entry name" value="INOSITOL-1-MONOPHOSPHATASE-RELATED"/>
    <property type="match status" value="1"/>
</dbReference>
<dbReference type="Pfam" id="PF00459">
    <property type="entry name" value="Inositol_P"/>
    <property type="match status" value="1"/>
</dbReference>
<name>A0ABX0W2F1_9RHOB</name>
<protein>
    <submittedName>
        <fullName evidence="2">Inositol monophosphatase</fullName>
    </submittedName>
</protein>
<dbReference type="EMBL" id="QHLQ01000001">
    <property type="protein sequence ID" value="NIZ59813.1"/>
    <property type="molecule type" value="Genomic_DNA"/>
</dbReference>
<evidence type="ECO:0000313" key="3">
    <source>
        <dbReference type="Proteomes" id="UP001429564"/>
    </source>
</evidence>
<dbReference type="CDD" id="cd01637">
    <property type="entry name" value="IMPase_like"/>
    <property type="match status" value="1"/>
</dbReference>